<evidence type="ECO:0000256" key="9">
    <source>
        <dbReference type="ARBA" id="ARBA00030750"/>
    </source>
</evidence>
<gene>
    <name evidence="14" type="ORF">BWK59_03570</name>
</gene>
<dbReference type="Gene3D" id="1.20.81.30">
    <property type="entry name" value="Type II secretion system (T2SS), domain F"/>
    <property type="match status" value="2"/>
</dbReference>
<evidence type="ECO:0000256" key="6">
    <source>
        <dbReference type="ARBA" id="ARBA00022692"/>
    </source>
</evidence>
<keyword evidence="4 10" id="KW-0813">Transport</keyword>
<accession>A0A246GKD1</accession>
<dbReference type="Proteomes" id="UP000197768">
    <property type="component" value="Unassembled WGS sequence"/>
</dbReference>
<evidence type="ECO:0000313" key="15">
    <source>
        <dbReference type="Proteomes" id="UP000197768"/>
    </source>
</evidence>
<evidence type="ECO:0000256" key="3">
    <source>
        <dbReference type="ARBA" id="ARBA00005745"/>
    </source>
</evidence>
<dbReference type="PROSITE" id="PS00874">
    <property type="entry name" value="T2SP_F"/>
    <property type="match status" value="1"/>
</dbReference>
<dbReference type="InterPro" id="IPR018076">
    <property type="entry name" value="T2SS_GspF_dom"/>
</dbReference>
<feature type="compositionally biased region" description="Low complexity" evidence="11">
    <location>
        <begin position="7"/>
        <end position="21"/>
    </location>
</feature>
<evidence type="ECO:0000256" key="7">
    <source>
        <dbReference type="ARBA" id="ARBA00022989"/>
    </source>
</evidence>
<keyword evidence="6 10" id="KW-0812">Transmembrane</keyword>
<name>A0A246GKD1_9FLAO</name>
<dbReference type="AlphaFoldDB" id="A0A246GKD1"/>
<dbReference type="InterPro" id="IPR001992">
    <property type="entry name" value="T2SS_GspF/T4SS_PilC_CS"/>
</dbReference>
<dbReference type="PANTHER" id="PTHR30012">
    <property type="entry name" value="GENERAL SECRETION PATHWAY PROTEIN"/>
    <property type="match status" value="1"/>
</dbReference>
<keyword evidence="8 12" id="KW-0472">Membrane</keyword>
<keyword evidence="5" id="KW-1003">Cell membrane</keyword>
<feature type="domain" description="Type II secretion system protein GspF" evidence="13">
    <location>
        <begin position="241"/>
        <end position="363"/>
    </location>
</feature>
<dbReference type="PANTHER" id="PTHR30012:SF0">
    <property type="entry name" value="TYPE II SECRETION SYSTEM PROTEIN F-RELATED"/>
    <property type="match status" value="1"/>
</dbReference>
<dbReference type="RefSeq" id="WP_088391122.1">
    <property type="nucleotide sequence ID" value="NZ_MTCZ01000019.1"/>
</dbReference>
<evidence type="ECO:0000256" key="2">
    <source>
        <dbReference type="ARBA" id="ARBA00004651"/>
    </source>
</evidence>
<evidence type="ECO:0000313" key="14">
    <source>
        <dbReference type="EMBL" id="OWP84757.1"/>
    </source>
</evidence>
<feature type="transmembrane region" description="Helical" evidence="12">
    <location>
        <begin position="134"/>
        <end position="156"/>
    </location>
</feature>
<evidence type="ECO:0000256" key="4">
    <source>
        <dbReference type="ARBA" id="ARBA00022448"/>
    </source>
</evidence>
<proteinExistence type="inferred from homology"/>
<protein>
    <recommendedName>
        <fullName evidence="9">General secretion pathway protein F</fullName>
    </recommendedName>
</protein>
<comment type="function">
    <text evidence="1">Component of the type II secretion system inner membrane complex required for the energy-dependent secretion of extracellular factors such as proteases and toxins from the periplasm.</text>
</comment>
<sequence length="373" mass="42793">MSFDLNTYKNNTSTTSEKSSDTFSFSLGKKFSDKQKENFYRELGLLLKSGVDFKKALEILSQQSTHKTEKEIIVSVKAKVSQGRTIYESIKETNQFSPYEYYSIQIGEETRKLEEILLELQKYFNRKIQMKRQIVSVLTYPVIVLVVTFLVLYFMLNKVVPMFSSVFKQFGNELPQSTQLIISLSNHSGTIFRSLFFVIIAVTLLHYSLKNKAGYRAFISALLLRLPYFGKLIQKIYLSRFCQAMSLLITSRTTLINALSLTSKMIGFYPIESSIETIKKDITKGASLSESLRKHTVFETKMISMIEVSEQINQLDSMFEKLTEQYNEEVNHQTKMIGVVLEPLLIIIIGVIVGVIMVSMYAPMFDLSKIIKN</sequence>
<organism evidence="14 15">
    <name type="scientific">Flavobacterium davisii</name>
    <dbReference type="NCBI Taxonomy" id="2906077"/>
    <lineage>
        <taxon>Bacteria</taxon>
        <taxon>Pseudomonadati</taxon>
        <taxon>Bacteroidota</taxon>
        <taxon>Flavobacteriia</taxon>
        <taxon>Flavobacteriales</taxon>
        <taxon>Flavobacteriaceae</taxon>
        <taxon>Flavobacterium</taxon>
    </lineage>
</organism>
<evidence type="ECO:0000259" key="13">
    <source>
        <dbReference type="Pfam" id="PF00482"/>
    </source>
</evidence>
<dbReference type="GO" id="GO:0005886">
    <property type="term" value="C:plasma membrane"/>
    <property type="evidence" value="ECO:0007669"/>
    <property type="project" value="UniProtKB-SubCell"/>
</dbReference>
<comment type="caution">
    <text evidence="14">The sequence shown here is derived from an EMBL/GenBank/DDBJ whole genome shotgun (WGS) entry which is preliminary data.</text>
</comment>
<feature type="region of interest" description="Disordered" evidence="11">
    <location>
        <begin position="1"/>
        <end position="21"/>
    </location>
</feature>
<evidence type="ECO:0000256" key="10">
    <source>
        <dbReference type="RuleBase" id="RU003923"/>
    </source>
</evidence>
<dbReference type="GO" id="GO:0009306">
    <property type="term" value="P:protein secretion"/>
    <property type="evidence" value="ECO:0007669"/>
    <property type="project" value="InterPro"/>
</dbReference>
<reference evidence="14 15" key="1">
    <citation type="journal article" date="2017" name="Infect. Genet. Evol.">
        <title>Comparative genome analysis of fish pathogen Flavobacterium columnare reveals extensive sequence diversity within the species.</title>
        <authorList>
            <person name="Kayansamruaj P."/>
            <person name="Dong H.T."/>
            <person name="Hirono I."/>
            <person name="Kondo H."/>
            <person name="Senapin S."/>
            <person name="Rodkhum C."/>
        </authorList>
    </citation>
    <scope>NUCLEOTIDE SEQUENCE [LARGE SCALE GENOMIC DNA]</scope>
    <source>
        <strain evidence="14 15">1215</strain>
    </source>
</reference>
<evidence type="ECO:0000256" key="12">
    <source>
        <dbReference type="SAM" id="Phobius"/>
    </source>
</evidence>
<feature type="domain" description="Type II secretion system protein GspF" evidence="13">
    <location>
        <begin position="39"/>
        <end position="161"/>
    </location>
</feature>
<comment type="subcellular location">
    <subcellularLocation>
        <location evidence="2 10">Cell membrane</location>
        <topology evidence="2 10">Multi-pass membrane protein</topology>
    </subcellularLocation>
</comment>
<feature type="transmembrane region" description="Helical" evidence="12">
    <location>
        <begin position="191"/>
        <end position="209"/>
    </location>
</feature>
<evidence type="ECO:0000256" key="5">
    <source>
        <dbReference type="ARBA" id="ARBA00022475"/>
    </source>
</evidence>
<feature type="transmembrane region" description="Helical" evidence="12">
    <location>
        <begin position="344"/>
        <end position="364"/>
    </location>
</feature>
<dbReference type="Pfam" id="PF00482">
    <property type="entry name" value="T2SSF"/>
    <property type="match status" value="2"/>
</dbReference>
<comment type="similarity">
    <text evidence="3 10">Belongs to the GSP F family.</text>
</comment>
<dbReference type="InterPro" id="IPR042094">
    <property type="entry name" value="T2SS_GspF_sf"/>
</dbReference>
<dbReference type="EMBL" id="MTCZ01000019">
    <property type="protein sequence ID" value="OWP84757.1"/>
    <property type="molecule type" value="Genomic_DNA"/>
</dbReference>
<evidence type="ECO:0000256" key="1">
    <source>
        <dbReference type="ARBA" id="ARBA00002684"/>
    </source>
</evidence>
<dbReference type="PRINTS" id="PR00812">
    <property type="entry name" value="BCTERIALGSPF"/>
</dbReference>
<keyword evidence="7 12" id="KW-1133">Transmembrane helix</keyword>
<evidence type="ECO:0000256" key="11">
    <source>
        <dbReference type="SAM" id="MobiDB-lite"/>
    </source>
</evidence>
<evidence type="ECO:0000256" key="8">
    <source>
        <dbReference type="ARBA" id="ARBA00023136"/>
    </source>
</evidence>
<dbReference type="InterPro" id="IPR003004">
    <property type="entry name" value="GspF/PilC"/>
</dbReference>